<feature type="non-terminal residue" evidence="1">
    <location>
        <position position="1"/>
    </location>
</feature>
<protein>
    <submittedName>
        <fullName evidence="1">Uncharacterized protein</fullName>
    </submittedName>
</protein>
<sequence length="51" mass="5399">SRRIIPKDTELLGGYSLVVDDEQTLEASDLIEGDATSGTAIDYTISGVQNA</sequence>
<dbReference type="EMBL" id="LAZR01044906">
    <property type="protein sequence ID" value="KKL03494.1"/>
    <property type="molecule type" value="Genomic_DNA"/>
</dbReference>
<name>A0A0F9A1R2_9ZZZZ</name>
<accession>A0A0F9A1R2</accession>
<gene>
    <name evidence="1" type="ORF">LCGC14_2625620</name>
</gene>
<dbReference type="AlphaFoldDB" id="A0A0F9A1R2"/>
<evidence type="ECO:0000313" key="1">
    <source>
        <dbReference type="EMBL" id="KKL03494.1"/>
    </source>
</evidence>
<organism evidence="1">
    <name type="scientific">marine sediment metagenome</name>
    <dbReference type="NCBI Taxonomy" id="412755"/>
    <lineage>
        <taxon>unclassified sequences</taxon>
        <taxon>metagenomes</taxon>
        <taxon>ecological metagenomes</taxon>
    </lineage>
</organism>
<reference evidence="1" key="1">
    <citation type="journal article" date="2015" name="Nature">
        <title>Complex archaea that bridge the gap between prokaryotes and eukaryotes.</title>
        <authorList>
            <person name="Spang A."/>
            <person name="Saw J.H."/>
            <person name="Jorgensen S.L."/>
            <person name="Zaremba-Niedzwiedzka K."/>
            <person name="Martijn J."/>
            <person name="Lind A.E."/>
            <person name="van Eijk R."/>
            <person name="Schleper C."/>
            <person name="Guy L."/>
            <person name="Ettema T.J."/>
        </authorList>
    </citation>
    <scope>NUCLEOTIDE SEQUENCE</scope>
</reference>
<comment type="caution">
    <text evidence="1">The sequence shown here is derived from an EMBL/GenBank/DDBJ whole genome shotgun (WGS) entry which is preliminary data.</text>
</comment>
<proteinExistence type="predicted"/>